<keyword evidence="1" id="KW-0808">Transferase</keyword>
<dbReference type="GO" id="GO:0016740">
    <property type="term" value="F:transferase activity"/>
    <property type="evidence" value="ECO:0007669"/>
    <property type="project" value="UniProtKB-KW"/>
</dbReference>
<accession>A0A2G6JL22</accession>
<feature type="non-terminal residue" evidence="1">
    <location>
        <position position="33"/>
    </location>
</feature>
<sequence>MSKNKPLILAVTGPTAAGKTDLAIQLSQKFPIE</sequence>
<name>A0A2G6JL22_NEPCE</name>
<comment type="caution">
    <text evidence="1">The sequence shown here is derived from an EMBL/GenBank/DDBJ whole genome shotgun (WGS) entry which is preliminary data.</text>
</comment>
<evidence type="ECO:0000313" key="2">
    <source>
        <dbReference type="Proteomes" id="UP000243469"/>
    </source>
</evidence>
<dbReference type="EMBL" id="PDSH01000024">
    <property type="protein sequence ID" value="PIE23272.1"/>
    <property type="molecule type" value="Genomic_DNA"/>
</dbReference>
<reference evidence="1 2" key="1">
    <citation type="submission" date="2017-10" db="EMBL/GenBank/DDBJ databases">
        <title>Novel microbial diversity and functional potential in the marine mammal oral microbiome.</title>
        <authorList>
            <person name="Dudek N.K."/>
            <person name="Sun C.L."/>
            <person name="Burstein D."/>
            <person name="Kantor R.S."/>
            <person name="Aliaga Goltsman D.S."/>
            <person name="Bik E.M."/>
            <person name="Thomas B.C."/>
            <person name="Banfield J.F."/>
            <person name="Relman D.A."/>
        </authorList>
    </citation>
    <scope>NUCLEOTIDE SEQUENCE [LARGE SCALE GENOMIC DNA]</scope>
    <source>
        <strain evidence="1">DOLJORAL78_47_21</strain>
    </source>
</reference>
<proteinExistence type="predicted"/>
<protein>
    <submittedName>
        <fullName evidence="1">tRNA (Adenosine(37)-N6)-dimethylallyltransferase MiaA</fullName>
    </submittedName>
</protein>
<organism evidence="1 2">
    <name type="scientific">Neptuniibacter caesariensis</name>
    <dbReference type="NCBI Taxonomy" id="207954"/>
    <lineage>
        <taxon>Bacteria</taxon>
        <taxon>Pseudomonadati</taxon>
        <taxon>Pseudomonadota</taxon>
        <taxon>Gammaproteobacteria</taxon>
        <taxon>Oceanospirillales</taxon>
        <taxon>Oceanospirillaceae</taxon>
        <taxon>Neptuniibacter</taxon>
    </lineage>
</organism>
<dbReference type="Gene3D" id="3.40.50.300">
    <property type="entry name" value="P-loop containing nucleotide triphosphate hydrolases"/>
    <property type="match status" value="1"/>
</dbReference>
<dbReference type="InterPro" id="IPR027417">
    <property type="entry name" value="P-loop_NTPase"/>
</dbReference>
<dbReference type="SUPFAM" id="SSF52540">
    <property type="entry name" value="P-loop containing nucleoside triphosphate hydrolases"/>
    <property type="match status" value="1"/>
</dbReference>
<gene>
    <name evidence="1" type="ORF">CSA60_04525</name>
</gene>
<dbReference type="Proteomes" id="UP000243469">
    <property type="component" value="Unassembled WGS sequence"/>
</dbReference>
<evidence type="ECO:0000313" key="1">
    <source>
        <dbReference type="EMBL" id="PIE23272.1"/>
    </source>
</evidence>
<dbReference type="AlphaFoldDB" id="A0A2G6JL22"/>